<dbReference type="RefSeq" id="WP_279242316.1">
    <property type="nucleotide sequence ID" value="NZ_CP036501.1"/>
</dbReference>
<dbReference type="Proteomes" id="UP001317963">
    <property type="component" value="Chromosome"/>
</dbReference>
<dbReference type="Pfam" id="PF02837">
    <property type="entry name" value="Glyco_hydro_2_N"/>
    <property type="match status" value="1"/>
</dbReference>
<keyword evidence="7" id="KW-1185">Reference proteome</keyword>
<dbReference type="SUPFAM" id="SSF51445">
    <property type="entry name" value="(Trans)glycosidases"/>
    <property type="match status" value="1"/>
</dbReference>
<dbReference type="EMBL" id="CP036501">
    <property type="protein sequence ID" value="UZP73523.1"/>
    <property type="molecule type" value="Genomic_DNA"/>
</dbReference>
<dbReference type="InterPro" id="IPR036156">
    <property type="entry name" value="Beta-gal/glucu_dom_sf"/>
</dbReference>
<evidence type="ECO:0000256" key="3">
    <source>
        <dbReference type="ARBA" id="ARBA00023295"/>
    </source>
</evidence>
<organism evidence="6 7">
    <name type="scientific">Candidatus Paraluminiphilus aquimaris</name>
    <dbReference type="NCBI Taxonomy" id="2518994"/>
    <lineage>
        <taxon>Bacteria</taxon>
        <taxon>Pseudomonadati</taxon>
        <taxon>Pseudomonadota</taxon>
        <taxon>Gammaproteobacteria</taxon>
        <taxon>Cellvibrionales</taxon>
        <taxon>Halieaceae</taxon>
        <taxon>Candidatus Paraluminiphilus</taxon>
    </lineage>
</organism>
<keyword evidence="2" id="KW-0378">Hydrolase</keyword>
<dbReference type="InterPro" id="IPR006101">
    <property type="entry name" value="Glyco_hydro_2"/>
</dbReference>
<dbReference type="PANTHER" id="PTHR10066:SF67">
    <property type="entry name" value="BETA-GLUCURONIDASE"/>
    <property type="match status" value="1"/>
</dbReference>
<evidence type="ECO:0000259" key="4">
    <source>
        <dbReference type="Pfam" id="PF02836"/>
    </source>
</evidence>
<dbReference type="InterPro" id="IPR023232">
    <property type="entry name" value="Glyco_hydro_2_AS"/>
</dbReference>
<feature type="domain" description="Glycoside hydrolase family 2 catalytic" evidence="4">
    <location>
        <begin position="321"/>
        <end position="530"/>
    </location>
</feature>
<gene>
    <name evidence="6" type="ORF">E0F26_01695</name>
</gene>
<accession>A0ABY6Q3N1</accession>
<feature type="domain" description="Glycosyl hydrolases family 2 sugar binding" evidence="5">
    <location>
        <begin position="60"/>
        <end position="224"/>
    </location>
</feature>
<name>A0ABY6Q3N1_9GAMM</name>
<dbReference type="Gene3D" id="3.20.20.80">
    <property type="entry name" value="Glycosidases"/>
    <property type="match status" value="1"/>
</dbReference>
<dbReference type="Gene3D" id="2.60.40.10">
    <property type="entry name" value="Immunoglobulins"/>
    <property type="match status" value="1"/>
</dbReference>
<dbReference type="SUPFAM" id="SSF49785">
    <property type="entry name" value="Galactose-binding domain-like"/>
    <property type="match status" value="1"/>
</dbReference>
<dbReference type="PROSITE" id="PS00608">
    <property type="entry name" value="GLYCOSYL_HYDROL_F2_2"/>
    <property type="match status" value="1"/>
</dbReference>
<dbReference type="SUPFAM" id="SSF49303">
    <property type="entry name" value="beta-Galactosidase/glucuronidase domain"/>
    <property type="match status" value="1"/>
</dbReference>
<evidence type="ECO:0000256" key="1">
    <source>
        <dbReference type="ARBA" id="ARBA00007401"/>
    </source>
</evidence>
<dbReference type="PANTHER" id="PTHR10066">
    <property type="entry name" value="BETA-GLUCURONIDASE"/>
    <property type="match status" value="1"/>
</dbReference>
<comment type="similarity">
    <text evidence="1">Belongs to the glycosyl hydrolase 2 family.</text>
</comment>
<sequence length="681" mass="76170">MVKRIGRKQLLFFVWIAGVSYLLPLFGNATEDESPFAVAALSAAAPSEHLLGWIDSRKAQSLNGSWKILVDPMQVGTPGSLFGGWATTRVPENDYQLLEYSYPSAADIRVPGDFNTQVDELLFYRDMVWYQRFFDVEIVPDKRYHLWFGATNFEATVFLNGSAIVQQKGGYVPFSVDVTEHVKADQNDLVISVNNRLNAETIPTGRTDWWPYGGLTRDVLLIETSEAYITNAQLAQAETAGRINGHVRTFGMPEGTPVTIEIPGAAAKHIATVDGDSMAHFSFDAEINPWSPEAPVLYDVHVSAGEDLISDRIGFRTIETQGMRILLNGQPIRLKGISTHEEPIGRDGVAYSYQDMMTLFTEAKALGANFIRAAHYPYSRHAARVADELGLLLWEEIPIYWNIAFENPDTLGIARDQLSRLIQRDWNRASVIVWSVANETVYSKPRMLFLERLITDARELDGTRLISAALLGDTRRELQFVTAHLAAYGLTSDVPSAREKKVFEKVLESVGEQAPVVGSGFDLVITDPLGELVDLVSYNEYFGWYYSRFIADQTGVSERTIRKLMLAFIPEIRISSAFDKPIVISEFGAGAKAGNRGAGVWTEDYQANVYRAQVKMIANSEAIQGITPWILKDFRAMLRSLGGVQDYRNRKGLIDENGRRKKAFYVLRDFYEGPWSGVAPN</sequence>
<dbReference type="Pfam" id="PF02836">
    <property type="entry name" value="Glyco_hydro_2_C"/>
    <property type="match status" value="1"/>
</dbReference>
<dbReference type="InterPro" id="IPR017853">
    <property type="entry name" value="GH"/>
</dbReference>
<evidence type="ECO:0000313" key="6">
    <source>
        <dbReference type="EMBL" id="UZP73523.1"/>
    </source>
</evidence>
<dbReference type="PRINTS" id="PR00132">
    <property type="entry name" value="GLHYDRLASE2"/>
</dbReference>
<dbReference type="Gene3D" id="2.60.120.260">
    <property type="entry name" value="Galactose-binding domain-like"/>
    <property type="match status" value="1"/>
</dbReference>
<protein>
    <submittedName>
        <fullName evidence="6">Beta-glucuronidase</fullName>
    </submittedName>
</protein>
<keyword evidence="3" id="KW-0326">Glycosidase</keyword>
<evidence type="ECO:0000259" key="5">
    <source>
        <dbReference type="Pfam" id="PF02837"/>
    </source>
</evidence>
<dbReference type="InterPro" id="IPR006104">
    <property type="entry name" value="Glyco_hydro_2_N"/>
</dbReference>
<evidence type="ECO:0000256" key="2">
    <source>
        <dbReference type="ARBA" id="ARBA00022801"/>
    </source>
</evidence>
<dbReference type="InterPro" id="IPR013783">
    <property type="entry name" value="Ig-like_fold"/>
</dbReference>
<dbReference type="InterPro" id="IPR008979">
    <property type="entry name" value="Galactose-bd-like_sf"/>
</dbReference>
<reference evidence="6 7" key="1">
    <citation type="submission" date="2019-02" db="EMBL/GenBank/DDBJ databases">
        <title>Halieaceae_genomes.</title>
        <authorList>
            <person name="Li S.-H."/>
        </authorList>
    </citation>
    <scope>NUCLEOTIDE SEQUENCE [LARGE SCALE GENOMIC DNA]</scope>
    <source>
        <strain evidence="6 7">JH123</strain>
    </source>
</reference>
<evidence type="ECO:0000313" key="7">
    <source>
        <dbReference type="Proteomes" id="UP001317963"/>
    </source>
</evidence>
<dbReference type="InterPro" id="IPR006103">
    <property type="entry name" value="Glyco_hydro_2_cat"/>
</dbReference>
<proteinExistence type="inferred from homology"/>